<protein>
    <submittedName>
        <fullName evidence="1">Uncharacterized protein</fullName>
    </submittedName>
</protein>
<evidence type="ECO:0000313" key="2">
    <source>
        <dbReference type="Proteomes" id="UP000054279"/>
    </source>
</evidence>
<dbReference type="AlphaFoldDB" id="A0A0C9VDS9"/>
<accession>A0A0C9VDS9</accession>
<reference evidence="1 2" key="1">
    <citation type="submission" date="2014-06" db="EMBL/GenBank/DDBJ databases">
        <title>Evolutionary Origins and Diversification of the Mycorrhizal Mutualists.</title>
        <authorList>
            <consortium name="DOE Joint Genome Institute"/>
            <consortium name="Mycorrhizal Genomics Consortium"/>
            <person name="Kohler A."/>
            <person name="Kuo A."/>
            <person name="Nagy L.G."/>
            <person name="Floudas D."/>
            <person name="Copeland A."/>
            <person name="Barry K.W."/>
            <person name="Cichocki N."/>
            <person name="Veneault-Fourrey C."/>
            <person name="LaButti K."/>
            <person name="Lindquist E.A."/>
            <person name="Lipzen A."/>
            <person name="Lundell T."/>
            <person name="Morin E."/>
            <person name="Murat C."/>
            <person name="Riley R."/>
            <person name="Ohm R."/>
            <person name="Sun H."/>
            <person name="Tunlid A."/>
            <person name="Henrissat B."/>
            <person name="Grigoriev I.V."/>
            <person name="Hibbett D.S."/>
            <person name="Martin F."/>
        </authorList>
    </citation>
    <scope>NUCLEOTIDE SEQUENCE [LARGE SCALE GENOMIC DNA]</scope>
    <source>
        <strain evidence="1 2">SS14</strain>
    </source>
</reference>
<organism evidence="1 2">
    <name type="scientific">Sphaerobolus stellatus (strain SS14)</name>
    <dbReference type="NCBI Taxonomy" id="990650"/>
    <lineage>
        <taxon>Eukaryota</taxon>
        <taxon>Fungi</taxon>
        <taxon>Dikarya</taxon>
        <taxon>Basidiomycota</taxon>
        <taxon>Agaricomycotina</taxon>
        <taxon>Agaricomycetes</taxon>
        <taxon>Phallomycetidae</taxon>
        <taxon>Geastrales</taxon>
        <taxon>Sphaerobolaceae</taxon>
        <taxon>Sphaerobolus</taxon>
    </lineage>
</organism>
<name>A0A0C9VDS9_SPHS4</name>
<dbReference type="EMBL" id="KN837187">
    <property type="protein sequence ID" value="KIJ35576.1"/>
    <property type="molecule type" value="Genomic_DNA"/>
</dbReference>
<keyword evidence="2" id="KW-1185">Reference proteome</keyword>
<gene>
    <name evidence="1" type="ORF">M422DRAFT_262163</name>
</gene>
<evidence type="ECO:0000313" key="1">
    <source>
        <dbReference type="EMBL" id="KIJ35576.1"/>
    </source>
</evidence>
<proteinExistence type="predicted"/>
<dbReference type="HOGENOM" id="CLU_2814061_0_0_1"/>
<sequence>MSFDEEQASDQIYSALVFPCRASSFDTIILQDTLAHNIGLIRSLLLPWFTRSNSSRLLELWPSFSKV</sequence>
<dbReference type="Proteomes" id="UP000054279">
    <property type="component" value="Unassembled WGS sequence"/>
</dbReference>